<dbReference type="Pfam" id="PF03607">
    <property type="entry name" value="DCX"/>
    <property type="match status" value="2"/>
</dbReference>
<comment type="caution">
    <text evidence="4">The sequence shown here is derived from an EMBL/GenBank/DDBJ whole genome shotgun (WGS) entry which is preliminary data.</text>
</comment>
<dbReference type="CDD" id="cd17071">
    <property type="entry name" value="DCX1_DCDC2_like"/>
    <property type="match status" value="1"/>
</dbReference>
<keyword evidence="5" id="KW-1185">Reference proteome</keyword>
<evidence type="ECO:0000256" key="1">
    <source>
        <dbReference type="ARBA" id="ARBA00022737"/>
    </source>
</evidence>
<dbReference type="PANTHER" id="PTHR23004">
    <property type="entry name" value="DOUBLECORTIN DOMAIN CONTAINING 2"/>
    <property type="match status" value="1"/>
</dbReference>
<dbReference type="InterPro" id="IPR003533">
    <property type="entry name" value="Doublecortin_dom"/>
</dbReference>
<keyword evidence="1" id="KW-0677">Repeat</keyword>
<gene>
    <name evidence="4" type="ORF">ANANG_G00017960</name>
</gene>
<proteinExistence type="predicted"/>
<feature type="compositionally biased region" description="Polar residues" evidence="2">
    <location>
        <begin position="455"/>
        <end position="470"/>
    </location>
</feature>
<evidence type="ECO:0000313" key="5">
    <source>
        <dbReference type="Proteomes" id="UP001044222"/>
    </source>
</evidence>
<dbReference type="FunFam" id="3.10.20.230:FF:000011">
    <property type="entry name" value="Doublecortin domain containing 2B"/>
    <property type="match status" value="1"/>
</dbReference>
<feature type="domain" description="Doublecortin" evidence="3">
    <location>
        <begin position="137"/>
        <end position="219"/>
    </location>
</feature>
<dbReference type="Proteomes" id="UP001044222">
    <property type="component" value="Unassembled WGS sequence"/>
</dbReference>
<dbReference type="GO" id="GO:0005815">
    <property type="term" value="C:microtubule organizing center"/>
    <property type="evidence" value="ECO:0007669"/>
    <property type="project" value="TreeGrafter"/>
</dbReference>
<protein>
    <recommendedName>
        <fullName evidence="3">Doublecortin domain-containing protein</fullName>
    </recommendedName>
</protein>
<feature type="compositionally biased region" description="Low complexity" evidence="2">
    <location>
        <begin position="383"/>
        <end position="400"/>
    </location>
</feature>
<feature type="region of interest" description="Disordered" evidence="2">
    <location>
        <begin position="353"/>
        <end position="470"/>
    </location>
</feature>
<accession>A0A9D3MYS6</accession>
<dbReference type="SMART" id="SM00537">
    <property type="entry name" value="DCX"/>
    <property type="match status" value="2"/>
</dbReference>
<dbReference type="AlphaFoldDB" id="A0A9D3MYS6"/>
<evidence type="ECO:0000313" key="4">
    <source>
        <dbReference type="EMBL" id="KAG5857297.1"/>
    </source>
</evidence>
<feature type="domain" description="Doublecortin" evidence="3">
    <location>
        <begin position="17"/>
        <end position="100"/>
    </location>
</feature>
<dbReference type="PANTHER" id="PTHR23004:SF9">
    <property type="entry name" value="DOUBLECORTIN DOMAIN-CONTAINING PROTEIN 2C"/>
    <property type="match status" value="1"/>
</dbReference>
<sequence length="470" mass="51987">MSGTSGRTSLSQPPPAKTIVVYRNGDAFFPGRKFVLNQRQMSTFDSFLSLVTNGVEAPFGAVRNVYTPREGHKIIDLQNLQHGERYVAAGAERFKKLDYFQITTKKPQRKKNLMIRPVVHSRIIVSARWRKIIHESCTIHVFTNGDVLVPPARVLIPRYTLRSWDGILALVTQKVHLRTGAVYRICTLEGTPLLGSAELENGQYYVAVGTERFRFLPYFHWVPTREVIRDNRQGVLSDSLPPLRKSKHAKEMSPEFRVRSLGDEVENPARGNLKKHADSYFHAKPERERPHKQASAVPHLLTAGEGGVFRAKGRRKEMAGATEVQEDRGMKADLPIDQTEAKVIEEEQCNHSKIHTRSGQQTPSEAVPKQPETAGTLRPVSVGSRKISGSTSPSPSESGGVLCLSPGADTLPLPPAGTERETNEENGAVPSSNSPARRDSQNPLTDLQACAAETSEGTRPTSPESFSHAR</sequence>
<feature type="region of interest" description="Disordered" evidence="2">
    <location>
        <begin position="312"/>
        <end position="334"/>
    </location>
</feature>
<reference evidence="4" key="1">
    <citation type="submission" date="2021-01" db="EMBL/GenBank/DDBJ databases">
        <title>A chromosome-scale assembly of European eel, Anguilla anguilla.</title>
        <authorList>
            <person name="Henkel C."/>
            <person name="Jong-Raadsen S.A."/>
            <person name="Dufour S."/>
            <person name="Weltzien F.-A."/>
            <person name="Palstra A.P."/>
            <person name="Pelster B."/>
            <person name="Spaink H.P."/>
            <person name="Van Den Thillart G.E."/>
            <person name="Jansen H."/>
            <person name="Zahm M."/>
            <person name="Klopp C."/>
            <person name="Cedric C."/>
            <person name="Louis A."/>
            <person name="Berthelot C."/>
            <person name="Parey E."/>
            <person name="Roest Crollius H."/>
            <person name="Montfort J."/>
            <person name="Robinson-Rechavi M."/>
            <person name="Bucao C."/>
            <person name="Bouchez O."/>
            <person name="Gislard M."/>
            <person name="Lluch J."/>
            <person name="Milhes M."/>
            <person name="Lampietro C."/>
            <person name="Lopez Roques C."/>
            <person name="Donnadieu C."/>
            <person name="Braasch I."/>
            <person name="Desvignes T."/>
            <person name="Postlethwait J."/>
            <person name="Bobe J."/>
            <person name="Guiguen Y."/>
            <person name="Dirks R."/>
        </authorList>
    </citation>
    <scope>NUCLEOTIDE SEQUENCE</scope>
    <source>
        <strain evidence="4">Tag_6206</strain>
        <tissue evidence="4">Liver</tissue>
    </source>
</reference>
<dbReference type="PROSITE" id="PS50309">
    <property type="entry name" value="DC"/>
    <property type="match status" value="2"/>
</dbReference>
<evidence type="ECO:0000259" key="3">
    <source>
        <dbReference type="PROSITE" id="PS50309"/>
    </source>
</evidence>
<dbReference type="FunFam" id="3.10.20.230:FF:000004">
    <property type="entry name" value="Doublecortin domain containing 2"/>
    <property type="match status" value="1"/>
</dbReference>
<name>A0A9D3MYS6_ANGAN</name>
<dbReference type="SUPFAM" id="SSF89837">
    <property type="entry name" value="Doublecortin (DC)"/>
    <property type="match status" value="2"/>
</dbReference>
<dbReference type="EMBL" id="JAFIRN010000001">
    <property type="protein sequence ID" value="KAG5857297.1"/>
    <property type="molecule type" value="Genomic_DNA"/>
</dbReference>
<dbReference type="GO" id="GO:0005874">
    <property type="term" value="C:microtubule"/>
    <property type="evidence" value="ECO:0007669"/>
    <property type="project" value="TreeGrafter"/>
</dbReference>
<evidence type="ECO:0000256" key="2">
    <source>
        <dbReference type="SAM" id="MobiDB-lite"/>
    </source>
</evidence>
<feature type="compositionally biased region" description="Polar residues" evidence="2">
    <location>
        <begin position="429"/>
        <end position="445"/>
    </location>
</feature>
<organism evidence="4 5">
    <name type="scientific">Anguilla anguilla</name>
    <name type="common">European freshwater eel</name>
    <name type="synonym">Muraena anguilla</name>
    <dbReference type="NCBI Taxonomy" id="7936"/>
    <lineage>
        <taxon>Eukaryota</taxon>
        <taxon>Metazoa</taxon>
        <taxon>Chordata</taxon>
        <taxon>Craniata</taxon>
        <taxon>Vertebrata</taxon>
        <taxon>Euteleostomi</taxon>
        <taxon>Actinopterygii</taxon>
        <taxon>Neopterygii</taxon>
        <taxon>Teleostei</taxon>
        <taxon>Anguilliformes</taxon>
        <taxon>Anguillidae</taxon>
        <taxon>Anguilla</taxon>
    </lineage>
</organism>
<dbReference type="InterPro" id="IPR036572">
    <property type="entry name" value="Doublecortin_dom_sf"/>
</dbReference>
<dbReference type="GO" id="GO:0035556">
    <property type="term" value="P:intracellular signal transduction"/>
    <property type="evidence" value="ECO:0007669"/>
    <property type="project" value="InterPro"/>
</dbReference>
<dbReference type="Gene3D" id="3.10.20.230">
    <property type="entry name" value="Doublecortin domain"/>
    <property type="match status" value="2"/>
</dbReference>